<evidence type="ECO:0000256" key="1">
    <source>
        <dbReference type="SAM" id="MobiDB-lite"/>
    </source>
</evidence>
<dbReference type="EMBL" id="VCLB01000010">
    <property type="protein sequence ID" value="TNB46434.1"/>
    <property type="molecule type" value="Genomic_DNA"/>
</dbReference>
<dbReference type="AlphaFoldDB" id="A0A5C4JMS0"/>
<sequence>MSQSFAPSAALLRSTLVARPWHGDAELARAYETGLAHTQKADTKPRQTIANKYSRFIQYARKKVISPDRAASRARKRSWAGASRLPKELRSEFTEGERAALSVVAEEVLKHGRCDLPLDKIAALAGVSRTTCQNAFRKAKGGPSPCIAVEERPQRGRKSLTNIIRIVSQEWKRWLKNLIGFKRLNPTKNKDNKPTQTARAEGPRRAFEGERRQSRSEAETPPTGQRRAEGRDLADNGANHGEPPAKSPGRGVV</sequence>
<dbReference type="OrthoDB" id="8005824at2"/>
<evidence type="ECO:0000313" key="3">
    <source>
        <dbReference type="Proteomes" id="UP000307874"/>
    </source>
</evidence>
<feature type="region of interest" description="Disordered" evidence="1">
    <location>
        <begin position="184"/>
        <end position="253"/>
    </location>
</feature>
<dbReference type="Proteomes" id="UP000307874">
    <property type="component" value="Unassembled WGS sequence"/>
</dbReference>
<keyword evidence="3" id="KW-1185">Reference proteome</keyword>
<accession>A0A5C4JMS0</accession>
<gene>
    <name evidence="2" type="ORF">FF124_18090</name>
</gene>
<name>A0A5C4JMS0_9HYPH</name>
<feature type="compositionally biased region" description="Basic and acidic residues" evidence="1">
    <location>
        <begin position="201"/>
        <end position="218"/>
    </location>
</feature>
<proteinExistence type="predicted"/>
<reference evidence="2 3" key="2">
    <citation type="submission" date="2019-06" db="EMBL/GenBank/DDBJ databases">
        <title>Martelella lutilitoris sp. nov., isolated from a tidal mudflat.</title>
        <authorList>
            <person name="Kim Y.-J."/>
        </authorList>
    </citation>
    <scope>NUCLEOTIDE SEQUENCE [LARGE SCALE GENOMIC DNA]</scope>
    <source>
        <strain evidence="2 3">GH2-6</strain>
    </source>
</reference>
<protein>
    <submittedName>
        <fullName evidence="2">Uncharacterized protein</fullName>
    </submittedName>
</protein>
<organism evidence="2 3">
    <name type="scientific">Martelella lutilitoris</name>
    <dbReference type="NCBI Taxonomy" id="2583532"/>
    <lineage>
        <taxon>Bacteria</taxon>
        <taxon>Pseudomonadati</taxon>
        <taxon>Pseudomonadota</taxon>
        <taxon>Alphaproteobacteria</taxon>
        <taxon>Hyphomicrobiales</taxon>
        <taxon>Aurantimonadaceae</taxon>
        <taxon>Martelella</taxon>
    </lineage>
</organism>
<comment type="caution">
    <text evidence="2">The sequence shown here is derived from an EMBL/GenBank/DDBJ whole genome shotgun (WGS) entry which is preliminary data.</text>
</comment>
<dbReference type="RefSeq" id="WP_138749881.1">
    <property type="nucleotide sequence ID" value="NZ_VCLB01000010.1"/>
</dbReference>
<reference evidence="2 3" key="1">
    <citation type="submission" date="2019-05" db="EMBL/GenBank/DDBJ databases">
        <authorList>
            <person name="Lee S.D."/>
        </authorList>
    </citation>
    <scope>NUCLEOTIDE SEQUENCE [LARGE SCALE GENOMIC DNA]</scope>
    <source>
        <strain evidence="2 3">GH2-6</strain>
    </source>
</reference>
<evidence type="ECO:0000313" key="2">
    <source>
        <dbReference type="EMBL" id="TNB46434.1"/>
    </source>
</evidence>